<accession>A0A974DHP1</accession>
<sequence length="81" mass="9960">MFLNFLVRCRTFEFSKLLFVSEYNQYFISVLFLSLLLLYKKSIYLLNFTNEIHFQLLGLSVLEYLFDLFIYCFFCKARMYI</sequence>
<name>A0A974DHP1_XENLA</name>
<evidence type="ECO:0000313" key="3">
    <source>
        <dbReference type="Proteomes" id="UP000694892"/>
    </source>
</evidence>
<protein>
    <submittedName>
        <fullName evidence="2">Uncharacterized protein</fullName>
    </submittedName>
</protein>
<dbReference type="AlphaFoldDB" id="A0A974DHP1"/>
<dbReference type="EMBL" id="CM004469">
    <property type="protein sequence ID" value="OCT91136.1"/>
    <property type="molecule type" value="Genomic_DNA"/>
</dbReference>
<feature type="transmembrane region" description="Helical" evidence="1">
    <location>
        <begin position="26"/>
        <end position="46"/>
    </location>
</feature>
<keyword evidence="1" id="KW-0472">Membrane</keyword>
<dbReference type="Proteomes" id="UP000694892">
    <property type="component" value="Chromosome 2S"/>
</dbReference>
<evidence type="ECO:0000256" key="1">
    <source>
        <dbReference type="SAM" id="Phobius"/>
    </source>
</evidence>
<feature type="transmembrane region" description="Helical" evidence="1">
    <location>
        <begin position="52"/>
        <end position="74"/>
    </location>
</feature>
<reference evidence="3" key="1">
    <citation type="journal article" date="2016" name="Nature">
        <title>Genome evolution in the allotetraploid frog Xenopus laevis.</title>
        <authorList>
            <person name="Session A.M."/>
            <person name="Uno Y."/>
            <person name="Kwon T."/>
            <person name="Chapman J.A."/>
            <person name="Toyoda A."/>
            <person name="Takahashi S."/>
            <person name="Fukui A."/>
            <person name="Hikosaka A."/>
            <person name="Suzuki A."/>
            <person name="Kondo M."/>
            <person name="van Heeringen S.J."/>
            <person name="Quigley I."/>
            <person name="Heinz S."/>
            <person name="Ogino H."/>
            <person name="Ochi H."/>
            <person name="Hellsten U."/>
            <person name="Lyons J.B."/>
            <person name="Simakov O."/>
            <person name="Putnam N."/>
            <person name="Stites J."/>
            <person name="Kuroki Y."/>
            <person name="Tanaka T."/>
            <person name="Michiue T."/>
            <person name="Watanabe M."/>
            <person name="Bogdanovic O."/>
            <person name="Lister R."/>
            <person name="Georgiou G."/>
            <person name="Paranjpe S.S."/>
            <person name="van Kruijsbergen I."/>
            <person name="Shu S."/>
            <person name="Carlson J."/>
            <person name="Kinoshita T."/>
            <person name="Ohta Y."/>
            <person name="Mawaribuchi S."/>
            <person name="Jenkins J."/>
            <person name="Grimwood J."/>
            <person name="Schmutz J."/>
            <person name="Mitros T."/>
            <person name="Mozaffari S.V."/>
            <person name="Suzuki Y."/>
            <person name="Haramoto Y."/>
            <person name="Yamamoto T.S."/>
            <person name="Takagi C."/>
            <person name="Heald R."/>
            <person name="Miller K."/>
            <person name="Haudenschild C."/>
            <person name="Kitzman J."/>
            <person name="Nakayama T."/>
            <person name="Izutsu Y."/>
            <person name="Robert J."/>
            <person name="Fortriede J."/>
            <person name="Burns K."/>
            <person name="Lotay V."/>
            <person name="Karimi K."/>
            <person name="Yasuoka Y."/>
            <person name="Dichmann D.S."/>
            <person name="Flajnik M.F."/>
            <person name="Houston D.W."/>
            <person name="Shendure J."/>
            <person name="DuPasquier L."/>
            <person name="Vize P.D."/>
            <person name="Zorn A.M."/>
            <person name="Ito M."/>
            <person name="Marcotte E.M."/>
            <person name="Wallingford J.B."/>
            <person name="Ito Y."/>
            <person name="Asashima M."/>
            <person name="Ueno N."/>
            <person name="Matsuda Y."/>
            <person name="Veenstra G.J."/>
            <person name="Fujiyama A."/>
            <person name="Harland R.M."/>
            <person name="Taira M."/>
            <person name="Rokhsar D.S."/>
        </authorList>
    </citation>
    <scope>NUCLEOTIDE SEQUENCE [LARGE SCALE GENOMIC DNA]</scope>
    <source>
        <strain evidence="3">J</strain>
    </source>
</reference>
<evidence type="ECO:0000313" key="2">
    <source>
        <dbReference type="EMBL" id="OCT91136.1"/>
    </source>
</evidence>
<gene>
    <name evidence="2" type="ORF">XELAEV_18014191mg</name>
</gene>
<proteinExistence type="predicted"/>
<keyword evidence="1" id="KW-1133">Transmembrane helix</keyword>
<organism evidence="2 3">
    <name type="scientific">Xenopus laevis</name>
    <name type="common">African clawed frog</name>
    <dbReference type="NCBI Taxonomy" id="8355"/>
    <lineage>
        <taxon>Eukaryota</taxon>
        <taxon>Metazoa</taxon>
        <taxon>Chordata</taxon>
        <taxon>Craniata</taxon>
        <taxon>Vertebrata</taxon>
        <taxon>Euteleostomi</taxon>
        <taxon>Amphibia</taxon>
        <taxon>Batrachia</taxon>
        <taxon>Anura</taxon>
        <taxon>Pipoidea</taxon>
        <taxon>Pipidae</taxon>
        <taxon>Xenopodinae</taxon>
        <taxon>Xenopus</taxon>
        <taxon>Xenopus</taxon>
    </lineage>
</organism>
<keyword evidence="1" id="KW-0812">Transmembrane</keyword>